<evidence type="ECO:0000313" key="3">
    <source>
        <dbReference type="EMBL" id="KAF6367388.1"/>
    </source>
</evidence>
<evidence type="ECO:0000313" key="4">
    <source>
        <dbReference type="Proteomes" id="UP000558488"/>
    </source>
</evidence>
<dbReference type="SUPFAM" id="SSF109640">
    <property type="entry name" value="KRAB domain (Kruppel-associated box)"/>
    <property type="match status" value="1"/>
</dbReference>
<evidence type="ECO:0000259" key="2">
    <source>
        <dbReference type="PROSITE" id="PS50805"/>
    </source>
</evidence>
<dbReference type="InterPro" id="IPR001909">
    <property type="entry name" value="KRAB"/>
</dbReference>
<dbReference type="CDD" id="cd07765">
    <property type="entry name" value="KRAB_A-box"/>
    <property type="match status" value="1"/>
</dbReference>
<sequence>METQADHASQEPQSLLESDLPSSKVPEFSNKDSLGDEMLAAALLKAKSQELVTFEDVAVYFIRKEWKRLEPAQRDLYRDVMLENYGNVFSLALE</sequence>
<dbReference type="Gene3D" id="6.10.140.140">
    <property type="match status" value="1"/>
</dbReference>
<dbReference type="SMART" id="SM00349">
    <property type="entry name" value="KRAB"/>
    <property type="match status" value="1"/>
</dbReference>
<organism evidence="3 4">
    <name type="scientific">Pipistrellus kuhlii</name>
    <name type="common">Kuhl's pipistrelle</name>
    <dbReference type="NCBI Taxonomy" id="59472"/>
    <lineage>
        <taxon>Eukaryota</taxon>
        <taxon>Metazoa</taxon>
        <taxon>Chordata</taxon>
        <taxon>Craniata</taxon>
        <taxon>Vertebrata</taxon>
        <taxon>Euteleostomi</taxon>
        <taxon>Mammalia</taxon>
        <taxon>Eutheria</taxon>
        <taxon>Laurasiatheria</taxon>
        <taxon>Chiroptera</taxon>
        <taxon>Yangochiroptera</taxon>
        <taxon>Vespertilionidae</taxon>
        <taxon>Pipistrellus</taxon>
    </lineage>
</organism>
<keyword evidence="4" id="KW-1185">Reference proteome</keyword>
<dbReference type="Proteomes" id="UP000558488">
    <property type="component" value="Unassembled WGS sequence"/>
</dbReference>
<proteinExistence type="predicted"/>
<evidence type="ECO:0000256" key="1">
    <source>
        <dbReference type="SAM" id="MobiDB-lite"/>
    </source>
</evidence>
<gene>
    <name evidence="3" type="ORF">mPipKuh1_019267</name>
</gene>
<dbReference type="PANTHER" id="PTHR23232">
    <property type="entry name" value="KRAB DOMAIN C2H2 ZINC FINGER"/>
    <property type="match status" value="1"/>
</dbReference>
<dbReference type="AlphaFoldDB" id="A0A7J7YZU5"/>
<dbReference type="InterPro" id="IPR050169">
    <property type="entry name" value="Krueppel_C2H2_ZnF"/>
</dbReference>
<dbReference type="GO" id="GO:0006355">
    <property type="term" value="P:regulation of DNA-templated transcription"/>
    <property type="evidence" value="ECO:0007669"/>
    <property type="project" value="InterPro"/>
</dbReference>
<dbReference type="InterPro" id="IPR036051">
    <property type="entry name" value="KRAB_dom_sf"/>
</dbReference>
<dbReference type="EMBL" id="JACAGB010000004">
    <property type="protein sequence ID" value="KAF6367388.1"/>
    <property type="molecule type" value="Genomic_DNA"/>
</dbReference>
<name>A0A7J7YZU5_PIPKU</name>
<comment type="caution">
    <text evidence="3">The sequence shown here is derived from an EMBL/GenBank/DDBJ whole genome shotgun (WGS) entry which is preliminary data.</text>
</comment>
<accession>A0A7J7YZU5</accession>
<reference evidence="3 4" key="1">
    <citation type="journal article" date="2020" name="Nature">
        <title>Six reference-quality genomes reveal evolution of bat adaptations.</title>
        <authorList>
            <person name="Jebb D."/>
            <person name="Huang Z."/>
            <person name="Pippel M."/>
            <person name="Hughes G.M."/>
            <person name="Lavrichenko K."/>
            <person name="Devanna P."/>
            <person name="Winkler S."/>
            <person name="Jermiin L.S."/>
            <person name="Skirmuntt E.C."/>
            <person name="Katzourakis A."/>
            <person name="Burkitt-Gray L."/>
            <person name="Ray D.A."/>
            <person name="Sullivan K.A.M."/>
            <person name="Roscito J.G."/>
            <person name="Kirilenko B.M."/>
            <person name="Davalos L.M."/>
            <person name="Corthals A.P."/>
            <person name="Power M.L."/>
            <person name="Jones G."/>
            <person name="Ransome R.D."/>
            <person name="Dechmann D.K.N."/>
            <person name="Locatelli A.G."/>
            <person name="Puechmaille S.J."/>
            <person name="Fedrigo O."/>
            <person name="Jarvis E.D."/>
            <person name="Hiller M."/>
            <person name="Vernes S.C."/>
            <person name="Myers E.W."/>
            <person name="Teeling E.C."/>
        </authorList>
    </citation>
    <scope>NUCLEOTIDE SEQUENCE [LARGE SCALE GENOMIC DNA]</scope>
    <source>
        <strain evidence="3">MPipKuh1</strain>
        <tissue evidence="3">Flight muscle</tissue>
    </source>
</reference>
<dbReference type="PANTHER" id="PTHR23232:SF167">
    <property type="entry name" value="ZINC FINGER PROTEIN 69"/>
    <property type="match status" value="1"/>
</dbReference>
<dbReference type="Pfam" id="PF01352">
    <property type="entry name" value="KRAB"/>
    <property type="match status" value="1"/>
</dbReference>
<feature type="domain" description="KRAB" evidence="2">
    <location>
        <begin position="52"/>
        <end position="94"/>
    </location>
</feature>
<protein>
    <submittedName>
        <fullName evidence="3">Zinc finger protein 3</fullName>
    </submittedName>
</protein>
<feature type="region of interest" description="Disordered" evidence="1">
    <location>
        <begin position="1"/>
        <end position="31"/>
    </location>
</feature>
<dbReference type="PROSITE" id="PS50805">
    <property type="entry name" value="KRAB"/>
    <property type="match status" value="1"/>
</dbReference>